<proteinExistence type="inferred from homology"/>
<dbReference type="EMBL" id="CAXLJM020000040">
    <property type="protein sequence ID" value="CAL8108508.1"/>
    <property type="molecule type" value="Genomic_DNA"/>
</dbReference>
<dbReference type="InterPro" id="IPR043926">
    <property type="entry name" value="ABCG_dom"/>
</dbReference>
<dbReference type="Proteomes" id="UP001642540">
    <property type="component" value="Unassembled WGS sequence"/>
</dbReference>
<dbReference type="Pfam" id="PF00005">
    <property type="entry name" value="ABC_tran"/>
    <property type="match status" value="1"/>
</dbReference>
<feature type="domain" description="ABC transporter" evidence="9">
    <location>
        <begin position="220"/>
        <end position="453"/>
    </location>
</feature>
<evidence type="ECO:0000256" key="4">
    <source>
        <dbReference type="ARBA" id="ARBA00022692"/>
    </source>
</evidence>
<feature type="transmembrane region" description="Helical" evidence="8">
    <location>
        <begin position="536"/>
        <end position="560"/>
    </location>
</feature>
<evidence type="ECO:0000256" key="2">
    <source>
        <dbReference type="ARBA" id="ARBA00005814"/>
    </source>
</evidence>
<comment type="subcellular location">
    <subcellularLocation>
        <location evidence="1">Membrane</location>
        <topology evidence="1">Multi-pass membrane protein</topology>
    </subcellularLocation>
</comment>
<feature type="transmembrane region" description="Helical" evidence="8">
    <location>
        <begin position="687"/>
        <end position="706"/>
    </location>
</feature>
<evidence type="ECO:0000256" key="7">
    <source>
        <dbReference type="SAM" id="MobiDB-lite"/>
    </source>
</evidence>
<evidence type="ECO:0000313" key="10">
    <source>
        <dbReference type="EMBL" id="CAL8108508.1"/>
    </source>
</evidence>
<evidence type="ECO:0000256" key="6">
    <source>
        <dbReference type="ARBA" id="ARBA00023136"/>
    </source>
</evidence>
<accession>A0ABP1QM46</accession>
<dbReference type="InterPro" id="IPR003439">
    <property type="entry name" value="ABC_transporter-like_ATP-bd"/>
</dbReference>
<dbReference type="PROSITE" id="PS50893">
    <property type="entry name" value="ABC_TRANSPORTER_2"/>
    <property type="match status" value="1"/>
</dbReference>
<dbReference type="Pfam" id="PF19055">
    <property type="entry name" value="ABC2_membrane_7"/>
    <property type="match status" value="1"/>
</dbReference>
<feature type="transmembrane region" description="Helical" evidence="8">
    <location>
        <begin position="780"/>
        <end position="803"/>
    </location>
</feature>
<feature type="transmembrane region" description="Helical" evidence="8">
    <location>
        <begin position="511"/>
        <end position="529"/>
    </location>
</feature>
<evidence type="ECO:0000259" key="9">
    <source>
        <dbReference type="PROSITE" id="PS50893"/>
    </source>
</evidence>
<keyword evidence="5 8" id="KW-1133">Transmembrane helix</keyword>
<evidence type="ECO:0000313" key="11">
    <source>
        <dbReference type="Proteomes" id="UP001642540"/>
    </source>
</evidence>
<keyword evidence="6 8" id="KW-0472">Membrane</keyword>
<feature type="region of interest" description="Disordered" evidence="7">
    <location>
        <begin position="101"/>
        <end position="142"/>
    </location>
</feature>
<dbReference type="InterPro" id="IPR050352">
    <property type="entry name" value="ABCG_transporters"/>
</dbReference>
<gene>
    <name evidence="10" type="ORF">ODALV1_LOCUS13001</name>
</gene>
<dbReference type="SUPFAM" id="SSF52540">
    <property type="entry name" value="P-loop containing nucleoside triphosphate hydrolases"/>
    <property type="match status" value="1"/>
</dbReference>
<evidence type="ECO:0000256" key="5">
    <source>
        <dbReference type="ARBA" id="ARBA00022989"/>
    </source>
</evidence>
<protein>
    <recommendedName>
        <fullName evidence="9">ABC transporter domain-containing protein</fullName>
    </recommendedName>
</protein>
<evidence type="ECO:0000256" key="3">
    <source>
        <dbReference type="ARBA" id="ARBA00022448"/>
    </source>
</evidence>
<feature type="transmembrane region" description="Helical" evidence="8">
    <location>
        <begin position="651"/>
        <end position="675"/>
    </location>
</feature>
<dbReference type="PANTHER" id="PTHR48041">
    <property type="entry name" value="ABC TRANSPORTER G FAMILY MEMBER 28"/>
    <property type="match status" value="1"/>
</dbReference>
<feature type="transmembrane region" description="Helical" evidence="8">
    <location>
        <begin position="575"/>
        <end position="594"/>
    </location>
</feature>
<dbReference type="InterPro" id="IPR013525">
    <property type="entry name" value="ABC2_TM"/>
</dbReference>
<dbReference type="InterPro" id="IPR027417">
    <property type="entry name" value="P-loop_NTPase"/>
</dbReference>
<comment type="caution">
    <text evidence="10">The sequence shown here is derived from an EMBL/GenBank/DDBJ whole genome shotgun (WGS) entry which is preliminary data.</text>
</comment>
<keyword evidence="4 8" id="KW-0812">Transmembrane</keyword>
<sequence length="818" mass="92481">MWELSTIKTNENRRYTMGVENGNAPLEDLHAWSIYRQNLNSDFTDSALGSDERSPLPYGNFQLREQTVQSILRHPRLAPRSELGSNMYAYLKFGLPRVFPPNRNGNSSGYDSESGDGRIKKRAKSVVDERTHGGGGGGGEVKRVTRARSETDLIDGLIPNRFGKPNRAFSEVHLDHNVGSNVSLVSRGIVNASRASGQFNHAMQHDHIEDHSSTVLFPHLQIRGLCYQVGPVRILDAVFLDLRGGEMISVMATADAEGTSLMDVLTSKVKRSDRISGEIWLNGNQIPVRSLGTRVAYVTRDYRLHPDITVIQTMQFHGINLDIGKSEKRKRMHSLLDDLGLSPVRSSVVESLTSSEIQRLSVACQLLQEPEIICLDQPTRGMDIFDTFFLVEYMKQWAYTHGRIVLMTIHPPTFEIFSMFTKVLLLSTGRVMFYGHRSEMLPYFAFIEYPCPAFKNPSDYYIDLVTLDTLSNEALLESSQRIETLAESFRRKQEPLSNPQHSVPQHLPRKIYPASAFIQFYSVFMYMIVLKFPWNIVNWITSVLFSAALSIAFGAIYWNIRFSIIQDQNNLNDRIAFHWVINAIGIWPVLLLIAHHDKHEIAYVHRDVKEGIYSSSMFVVAKTLLEIPFIVTILLGYLVPCYVMGGVQEESAFYSYIGHSLLYAYVCVMLLRVLINSLLSHTTAFTIAYIGFIVLSLGSTFPVHIMDLGSWCSWVRYASPIAWSYRHSTAFELSSESLVFTCPNNPLTTDTTIVTQLQCQVDTSVKAITFFGLRDNVVSWVPALVLSGVLLIAFMLNTIMFILRGGLSKKIYTHEVKF</sequence>
<evidence type="ECO:0000256" key="1">
    <source>
        <dbReference type="ARBA" id="ARBA00004141"/>
    </source>
</evidence>
<dbReference type="PANTHER" id="PTHR48041:SF89">
    <property type="entry name" value="FI03229P"/>
    <property type="match status" value="1"/>
</dbReference>
<keyword evidence="3" id="KW-0813">Transport</keyword>
<comment type="similarity">
    <text evidence="2">Belongs to the ABC transporter superfamily. ABCG family. Eye pigment precursor importer (TC 3.A.1.204) subfamily.</text>
</comment>
<feature type="transmembrane region" description="Helical" evidence="8">
    <location>
        <begin position="615"/>
        <end position="639"/>
    </location>
</feature>
<reference evidence="10 11" key="1">
    <citation type="submission" date="2024-08" db="EMBL/GenBank/DDBJ databases">
        <authorList>
            <person name="Cucini C."/>
            <person name="Frati F."/>
        </authorList>
    </citation>
    <scope>NUCLEOTIDE SEQUENCE [LARGE SCALE GENOMIC DNA]</scope>
</reference>
<name>A0ABP1QM46_9HEXA</name>
<dbReference type="Gene3D" id="3.40.50.300">
    <property type="entry name" value="P-loop containing nucleotide triphosphate hydrolases"/>
    <property type="match status" value="1"/>
</dbReference>
<organism evidence="10 11">
    <name type="scientific">Orchesella dallaii</name>
    <dbReference type="NCBI Taxonomy" id="48710"/>
    <lineage>
        <taxon>Eukaryota</taxon>
        <taxon>Metazoa</taxon>
        <taxon>Ecdysozoa</taxon>
        <taxon>Arthropoda</taxon>
        <taxon>Hexapoda</taxon>
        <taxon>Collembola</taxon>
        <taxon>Entomobryomorpha</taxon>
        <taxon>Entomobryoidea</taxon>
        <taxon>Orchesellidae</taxon>
        <taxon>Orchesellinae</taxon>
        <taxon>Orchesella</taxon>
    </lineage>
</organism>
<dbReference type="Pfam" id="PF01061">
    <property type="entry name" value="ABC2_membrane"/>
    <property type="match status" value="1"/>
</dbReference>
<evidence type="ECO:0000256" key="8">
    <source>
        <dbReference type="SAM" id="Phobius"/>
    </source>
</evidence>
<keyword evidence="11" id="KW-1185">Reference proteome</keyword>